<keyword evidence="1" id="KW-0472">Membrane</keyword>
<dbReference type="GO" id="GO:0043164">
    <property type="term" value="P:Gram-negative-bacterium-type cell wall biogenesis"/>
    <property type="evidence" value="ECO:0007669"/>
    <property type="project" value="TreeGrafter"/>
</dbReference>
<dbReference type="AlphaFoldDB" id="A0A419TB45"/>
<dbReference type="InterPro" id="IPR003848">
    <property type="entry name" value="DUF218"/>
</dbReference>
<feature type="transmembrane region" description="Helical" evidence="1">
    <location>
        <begin position="17"/>
        <end position="38"/>
    </location>
</feature>
<keyword evidence="1" id="KW-1133">Transmembrane helix</keyword>
<organism evidence="3 4">
    <name type="scientific">Thermohalobacter berrensis</name>
    <dbReference type="NCBI Taxonomy" id="99594"/>
    <lineage>
        <taxon>Bacteria</taxon>
        <taxon>Bacillati</taxon>
        <taxon>Bacillota</taxon>
        <taxon>Tissierellia</taxon>
        <taxon>Tissierellales</taxon>
        <taxon>Thermohalobacteraceae</taxon>
        <taxon>Thermohalobacter</taxon>
    </lineage>
</organism>
<dbReference type="EMBL" id="MCIB01000001">
    <property type="protein sequence ID" value="RKD34690.1"/>
    <property type="molecule type" value="Genomic_DNA"/>
</dbReference>
<reference evidence="3 4" key="1">
    <citation type="submission" date="2016-08" db="EMBL/GenBank/DDBJ databases">
        <title>Novel Firmicutes and Novel Genomes.</title>
        <authorList>
            <person name="Poppleton D.I."/>
            <person name="Gribaldo S."/>
        </authorList>
    </citation>
    <scope>NUCLEOTIDE SEQUENCE [LARGE SCALE GENOMIC DNA]</scope>
    <source>
        <strain evidence="3 4">CTT3</strain>
    </source>
</reference>
<dbReference type="CDD" id="cd06259">
    <property type="entry name" value="YdcF-like"/>
    <property type="match status" value="1"/>
</dbReference>
<dbReference type="OrthoDB" id="9782395at2"/>
<dbReference type="PANTHER" id="PTHR30336:SF4">
    <property type="entry name" value="ENVELOPE BIOGENESIS FACTOR ELYC"/>
    <property type="match status" value="1"/>
</dbReference>
<evidence type="ECO:0000259" key="2">
    <source>
        <dbReference type="Pfam" id="PF02698"/>
    </source>
</evidence>
<proteinExistence type="predicted"/>
<evidence type="ECO:0000313" key="3">
    <source>
        <dbReference type="EMBL" id="RKD34690.1"/>
    </source>
</evidence>
<evidence type="ECO:0000256" key="1">
    <source>
        <dbReference type="SAM" id="Phobius"/>
    </source>
</evidence>
<dbReference type="PANTHER" id="PTHR30336">
    <property type="entry name" value="INNER MEMBRANE PROTEIN, PROBABLE PERMEASE"/>
    <property type="match status" value="1"/>
</dbReference>
<comment type="caution">
    <text evidence="3">The sequence shown here is derived from an EMBL/GenBank/DDBJ whole genome shotgun (WGS) entry which is preliminary data.</text>
</comment>
<gene>
    <name evidence="3" type="ORF">BET03_02365</name>
</gene>
<evidence type="ECO:0000313" key="4">
    <source>
        <dbReference type="Proteomes" id="UP000284177"/>
    </source>
</evidence>
<dbReference type="InterPro" id="IPR051599">
    <property type="entry name" value="Cell_Envelope_Assoc"/>
</dbReference>
<keyword evidence="4" id="KW-1185">Reference proteome</keyword>
<dbReference type="GO" id="GO:0005886">
    <property type="term" value="C:plasma membrane"/>
    <property type="evidence" value="ECO:0007669"/>
    <property type="project" value="TreeGrafter"/>
</dbReference>
<keyword evidence="1" id="KW-0812">Transmembrane</keyword>
<protein>
    <recommendedName>
        <fullName evidence="2">DUF218 domain-containing protein</fullName>
    </recommendedName>
</protein>
<accession>A0A419TB45</accession>
<dbReference type="InterPro" id="IPR014729">
    <property type="entry name" value="Rossmann-like_a/b/a_fold"/>
</dbReference>
<name>A0A419TB45_9FIRM</name>
<feature type="domain" description="DUF218" evidence="2">
    <location>
        <begin position="48"/>
        <end position="191"/>
    </location>
</feature>
<dbReference type="GO" id="GO:0000270">
    <property type="term" value="P:peptidoglycan metabolic process"/>
    <property type="evidence" value="ECO:0007669"/>
    <property type="project" value="TreeGrafter"/>
</dbReference>
<sequence>MFLKKINYTKLLYKLPLYFFIMWFVSFMLIEGLIITSIKSDENFKVKYLLILGAGLRGEEPSLTLMTRLNRGLEYLERNPKTKVIVSGGQGPDELITEAEAMKRFLIKNGIEENRIIKEEKSTSTYENIIFTKKILDKEEGKKKHDIMIVTSDYHLFRAKYLAYLNGFNPYVLSAKTPRFLIVTYFIREYFAIIKSLIFDTGLIF</sequence>
<dbReference type="Pfam" id="PF02698">
    <property type="entry name" value="DUF218"/>
    <property type="match status" value="1"/>
</dbReference>
<dbReference type="Proteomes" id="UP000284177">
    <property type="component" value="Unassembled WGS sequence"/>
</dbReference>
<dbReference type="Gene3D" id="3.40.50.620">
    <property type="entry name" value="HUPs"/>
    <property type="match status" value="1"/>
</dbReference>